<dbReference type="GO" id="GO:0015024">
    <property type="term" value="F:glucuronate-2-sulfatase activity"/>
    <property type="evidence" value="ECO:0007669"/>
    <property type="project" value="TreeGrafter"/>
</dbReference>
<feature type="domain" description="RDRP core" evidence="3">
    <location>
        <begin position="4"/>
        <end position="352"/>
    </location>
</feature>
<feature type="region of interest" description="Disordered" evidence="1">
    <location>
        <begin position="1092"/>
        <end position="1137"/>
    </location>
</feature>
<gene>
    <name evidence="4" type="ORF">AURANDRAFT_68689</name>
</gene>
<evidence type="ECO:0000259" key="3">
    <source>
        <dbReference type="Pfam" id="PF05183"/>
    </source>
</evidence>
<evidence type="ECO:0000313" key="4">
    <source>
        <dbReference type="EMBL" id="EGB02649.1"/>
    </source>
</evidence>
<dbReference type="GeneID" id="20226957"/>
<dbReference type="Pfam" id="PF05183">
    <property type="entry name" value="RdRP"/>
    <property type="match status" value="1"/>
</dbReference>
<dbReference type="PANTHER" id="PTHR46615:SF1">
    <property type="entry name" value="ARYLSULFATASE K"/>
    <property type="match status" value="1"/>
</dbReference>
<dbReference type="InterPro" id="IPR057596">
    <property type="entry name" value="RDRP_core"/>
</dbReference>
<evidence type="ECO:0000256" key="1">
    <source>
        <dbReference type="SAM" id="MobiDB-lite"/>
    </source>
</evidence>
<dbReference type="SUPFAM" id="SSF53649">
    <property type="entry name" value="Alkaline phosphatase-like"/>
    <property type="match status" value="1"/>
</dbReference>
<dbReference type="KEGG" id="aaf:AURANDRAFT_68689"/>
<feature type="non-terminal residue" evidence="4">
    <location>
        <position position="1"/>
    </location>
</feature>
<feature type="compositionally biased region" description="Basic and acidic residues" evidence="1">
    <location>
        <begin position="1040"/>
        <end position="1057"/>
    </location>
</feature>
<feature type="compositionally biased region" description="Basic and acidic residues" evidence="1">
    <location>
        <begin position="1108"/>
        <end position="1119"/>
    </location>
</feature>
<keyword evidence="5" id="KW-1185">Reference proteome</keyword>
<dbReference type="RefSeq" id="XP_009042652.1">
    <property type="nucleotide sequence ID" value="XM_009044404.1"/>
</dbReference>
<dbReference type="InParanoid" id="F0YQG0"/>
<sequence length="1543" mass="167288">AHQLSCSDTHHALVLGPAEIAVVDDLVRRGSHVDDGVAYCGPLVMRRIARAVRPGADVPCAAQVRIVPFKGMLVVDPTIAGVKIPVGNLKFDADQAGDAAWRVVDVCHFAEIRPGPQALSAANLRNVVARGVPVELLRERQRGFVEARAAAVSGAARGGDGEASATARLDRKLVRQYERACAAARAAGAPAGAAPLGDEERLGAMIRAGVDPREPMRQELGVRVLERDLRAACGRVSGGAKKPAFRLFLDDSLRARLVPDRAGVLGDGECYLSVDGVPREGYVLVMRDPSYFSACVRVLRCVGAAPRLQHLDGVLVLAAARADVSGSEAERMSGGDYDGDEALVVYDEAIVDAVRDRDAAIAAAGRAGAAPAPDGAPRSCLEDPLADGWSHDPAKARASKSVVGVLFDDLRRLVPGLVERVRRELPEPARDPALVLLDGPKDLVDLARETEKRWNNGTRDALKSAEQRRLEATEAAKKDAALADGLDAALKLVDDDLRAETRRLRREARVALGLEQPEVAVFDALHALRAARCAYTCVDWFFQREADTTWRAKHFVWEVAGDFLLDYKLTIKNRYGVYVQSDSRAPSDVAPAKRNESWWWASAALTARQAARHGDRYVHYRVPPTGCVAADGLTELTAPWCKVKAMLQAMDDFPDAAVFLYLDSDAAVSPAYANRSLVALGDFVAASVAARTPGFGDESRPVALSRDGHGHWCVTLWKRRKLLPHHWDACLNAGVIIWRRDVLGRARDFFERWWALAATCAATCCDHFPDAHRVWPWEQTGLQYVAADGKDVAAAVPVYEPAYPAARHLVWPPKIRYKACPVPWCLSHVPGACCVVDHHCAGRRDKFALAARALRERARAAPASAALRLVDRRHSVLDDHGLEIALSATRYAELAINNGRRADALAELRGAEAYLASTTSNGFQASVNVRLKAEHMVKMARFVANAIPDFPPLNVSHVSPKRLRDTVDSLRQGNQELGHVHVWSHATLVDYLLAAEKAVPDDAHFVALAAEVCGMPYGPAQPLDDAPHTEYRIVLQRAIPRREGPRSEPDGSRGPHVDLGKRWIVMAALSRRYQAGHARAWPVLLPARDHAGGSPGSRFPPADLADLFPKKRADGRPARWADPPPRGRQRGPLAGIPNPILPGGGLHPAYAKLDISPVEMEPPHVLFLMVDSMDGRVVDPTSPVSSRVALPFLESLAKEGINFARTYTPAPQCVPGRAAMLTGLRTDQCRAFDNGNGIAAEPSGAVDATCASLYDEKTCGAWAADQKHNGSLFDGVAAVAPAYDLAVIGKIDMGANAMQRHGNTPNVTWGTGFHSGPSLPIVTRAADVRKPTKPNPMAITNDDNDHVHPEDWVAIDNCDAWLRNRDSDAPFFLHCSLNIPHPSFETNATWLKAVNWTGAGKGDWIDVDDMHPYDAYESSSKAVAGRFSDDDVAKVQRTYYAMCAEADFLLGRVGDVAKARGFWDDALVVFTSDHGEMNMEHRQVWKNSMYEASARVPLILGGGALPAGLKRGSVETGLATLLDIFPTMMDFLGAPNPQKPLPG</sequence>
<organism evidence="5">
    <name type="scientific">Aureococcus anophagefferens</name>
    <name type="common">Harmful bloom alga</name>
    <dbReference type="NCBI Taxonomy" id="44056"/>
    <lineage>
        <taxon>Eukaryota</taxon>
        <taxon>Sar</taxon>
        <taxon>Stramenopiles</taxon>
        <taxon>Ochrophyta</taxon>
        <taxon>Pelagophyceae</taxon>
        <taxon>Pelagomonadales</taxon>
        <taxon>Pelagomonadaceae</taxon>
        <taxon>Aureococcus</taxon>
    </lineage>
</organism>
<dbReference type="InterPro" id="IPR017850">
    <property type="entry name" value="Alkaline_phosphatase_core_sf"/>
</dbReference>
<dbReference type="InterPro" id="IPR000917">
    <property type="entry name" value="Sulfatase_N"/>
</dbReference>
<feature type="domain" description="Sulfatase N-terminal" evidence="2">
    <location>
        <begin position="1163"/>
        <end position="1533"/>
    </location>
</feature>
<dbReference type="GO" id="GO:0003968">
    <property type="term" value="F:RNA-directed RNA polymerase activity"/>
    <property type="evidence" value="ECO:0007669"/>
    <property type="project" value="InterPro"/>
</dbReference>
<dbReference type="InterPro" id="IPR051849">
    <property type="entry name" value="GAG-degrading_sulfatase"/>
</dbReference>
<name>F0YQG0_AURAN</name>
<feature type="region of interest" description="Disordered" evidence="1">
    <location>
        <begin position="366"/>
        <end position="385"/>
    </location>
</feature>
<dbReference type="eggNOG" id="KOG3731">
    <property type="taxonomic scope" value="Eukaryota"/>
</dbReference>
<dbReference type="Pfam" id="PF00884">
    <property type="entry name" value="Sulfatase"/>
    <property type="match status" value="1"/>
</dbReference>
<accession>F0YQG0</accession>
<feature type="non-terminal residue" evidence="4">
    <location>
        <position position="1543"/>
    </location>
</feature>
<dbReference type="PANTHER" id="PTHR46615">
    <property type="entry name" value="ARYLSULFATASE K"/>
    <property type="match status" value="1"/>
</dbReference>
<dbReference type="GO" id="GO:0004065">
    <property type="term" value="F:arylsulfatase activity"/>
    <property type="evidence" value="ECO:0007669"/>
    <property type="project" value="TreeGrafter"/>
</dbReference>
<dbReference type="OrthoDB" id="190099at2759"/>
<dbReference type="Proteomes" id="UP000002729">
    <property type="component" value="Unassembled WGS sequence"/>
</dbReference>
<feature type="compositionally biased region" description="Low complexity" evidence="1">
    <location>
        <begin position="366"/>
        <end position="378"/>
    </location>
</feature>
<evidence type="ECO:0000313" key="5">
    <source>
        <dbReference type="Proteomes" id="UP000002729"/>
    </source>
</evidence>
<feature type="region of interest" description="Disordered" evidence="1">
    <location>
        <begin position="1038"/>
        <end position="1057"/>
    </location>
</feature>
<reference evidence="4 5" key="1">
    <citation type="journal article" date="2011" name="Proc. Natl. Acad. Sci. U.S.A.">
        <title>Niche of harmful alga Aureococcus anophagefferens revealed through ecogenomics.</title>
        <authorList>
            <person name="Gobler C.J."/>
            <person name="Berry D.L."/>
            <person name="Dyhrman S.T."/>
            <person name="Wilhelm S.W."/>
            <person name="Salamov A."/>
            <person name="Lobanov A.V."/>
            <person name="Zhang Y."/>
            <person name="Collier J.L."/>
            <person name="Wurch L.L."/>
            <person name="Kustka A.B."/>
            <person name="Dill B.D."/>
            <person name="Shah M."/>
            <person name="VerBerkmoes N.C."/>
            <person name="Kuo A."/>
            <person name="Terry A."/>
            <person name="Pangilinan J."/>
            <person name="Lindquist E.A."/>
            <person name="Lucas S."/>
            <person name="Paulsen I.T."/>
            <person name="Hattenrath-Lehmann T.K."/>
            <person name="Talmage S.C."/>
            <person name="Walker E.A."/>
            <person name="Koch F."/>
            <person name="Burson A.M."/>
            <person name="Marcoval M.A."/>
            <person name="Tang Y.Z."/>
            <person name="Lecleir G.R."/>
            <person name="Coyne K.J."/>
            <person name="Berg G.M."/>
            <person name="Bertrand E.M."/>
            <person name="Saito M.A."/>
            <person name="Gladyshev V.N."/>
            <person name="Grigoriev I.V."/>
        </authorList>
    </citation>
    <scope>NUCLEOTIDE SEQUENCE [LARGE SCALE GENOMIC DNA]</scope>
    <source>
        <strain evidence="5">CCMP 1984</strain>
    </source>
</reference>
<dbReference type="EMBL" id="GL833388">
    <property type="protein sequence ID" value="EGB02649.1"/>
    <property type="molecule type" value="Genomic_DNA"/>
</dbReference>
<proteinExistence type="predicted"/>
<evidence type="ECO:0000259" key="2">
    <source>
        <dbReference type="Pfam" id="PF00884"/>
    </source>
</evidence>
<dbReference type="Gene3D" id="3.40.720.10">
    <property type="entry name" value="Alkaline Phosphatase, subunit A"/>
    <property type="match status" value="1"/>
</dbReference>
<protein>
    <submittedName>
        <fullName evidence="4">Uncharacterized protein</fullName>
    </submittedName>
</protein>